<dbReference type="PANTHER" id="PTHR30344">
    <property type="entry name" value="6-PHOSPHOGLUCONOLACTONASE-RELATED"/>
    <property type="match status" value="1"/>
</dbReference>
<proteinExistence type="inferred from homology"/>
<comment type="similarity">
    <text evidence="1">Belongs to the cycloisomerase 2 family.</text>
</comment>
<accession>A0ABS2RQV1</accession>
<dbReference type="Pfam" id="PF10282">
    <property type="entry name" value="Lactonase"/>
    <property type="match status" value="1"/>
</dbReference>
<comment type="caution">
    <text evidence="2">The sequence shown here is derived from an EMBL/GenBank/DDBJ whole genome shotgun (WGS) entry which is preliminary data.</text>
</comment>
<organism evidence="2 3">
    <name type="scientific">Microlunatus panaciterrae</name>
    <dbReference type="NCBI Taxonomy" id="400768"/>
    <lineage>
        <taxon>Bacteria</taxon>
        <taxon>Bacillati</taxon>
        <taxon>Actinomycetota</taxon>
        <taxon>Actinomycetes</taxon>
        <taxon>Propionibacteriales</taxon>
        <taxon>Propionibacteriaceae</taxon>
        <taxon>Microlunatus</taxon>
    </lineage>
</organism>
<dbReference type="PANTHER" id="PTHR30344:SF1">
    <property type="entry name" value="6-PHOSPHOGLUCONOLACTONASE"/>
    <property type="match status" value="1"/>
</dbReference>
<name>A0ABS2RQV1_9ACTN</name>
<keyword evidence="3" id="KW-1185">Reference proteome</keyword>
<reference evidence="2 3" key="1">
    <citation type="submission" date="2021-01" db="EMBL/GenBank/DDBJ databases">
        <title>Sequencing the genomes of 1000 actinobacteria strains.</title>
        <authorList>
            <person name="Klenk H.-P."/>
        </authorList>
    </citation>
    <scope>NUCLEOTIDE SEQUENCE [LARGE SCALE GENOMIC DNA]</scope>
    <source>
        <strain evidence="2 3">DSM 18662</strain>
    </source>
</reference>
<dbReference type="InterPro" id="IPR015943">
    <property type="entry name" value="WD40/YVTN_repeat-like_dom_sf"/>
</dbReference>
<protein>
    <submittedName>
        <fullName evidence="2">6-phosphogluconolactonase (Cycloisomerase 2 family)</fullName>
    </submittedName>
</protein>
<gene>
    <name evidence="2" type="ORF">JOE57_003220</name>
</gene>
<dbReference type="RefSeq" id="WP_204919584.1">
    <property type="nucleotide sequence ID" value="NZ_BAAAQP010000003.1"/>
</dbReference>
<dbReference type="EMBL" id="JAFBCF010000001">
    <property type="protein sequence ID" value="MBM7800299.1"/>
    <property type="molecule type" value="Genomic_DNA"/>
</dbReference>
<dbReference type="SUPFAM" id="SSF51004">
    <property type="entry name" value="C-terminal (heme d1) domain of cytochrome cd1-nitrite reductase"/>
    <property type="match status" value="1"/>
</dbReference>
<evidence type="ECO:0000313" key="2">
    <source>
        <dbReference type="EMBL" id="MBM7800299.1"/>
    </source>
</evidence>
<dbReference type="Gene3D" id="2.130.10.10">
    <property type="entry name" value="YVTN repeat-like/Quinoprotein amine dehydrogenase"/>
    <property type="match status" value="1"/>
</dbReference>
<dbReference type="Proteomes" id="UP000704762">
    <property type="component" value="Unassembled WGS sequence"/>
</dbReference>
<evidence type="ECO:0000256" key="1">
    <source>
        <dbReference type="ARBA" id="ARBA00005564"/>
    </source>
</evidence>
<dbReference type="InterPro" id="IPR011048">
    <property type="entry name" value="Haem_d1_sf"/>
</dbReference>
<sequence length="359" mass="37398">MATDGVPTQVSHIYIGGYTSEMDGESAGIHSLAVSTTSDDQVELLELDPTPLVSPTYLVRHPSQPWLYAVSEGNPGQVSSLRIDETGALSLLSTVGSGDDGGCHLCLDPTGRFVVVAHYTSGSVATLAVGADGSLGEVSDLMRFTGSGPDPERQEAAHAHQVVCDGDTILVPDLGSDQVHVIRVDEHGMISTAGEPVRLPAGSGPRHLVVVDDHLVVACELSAELWVAPRRDGGWGPGRAVPSSAAETTARIYPSAVVADGRQVFVANRGSDTVAVFALDPAARTLTPVGEFGTAGQWPRDLVLSPNHAWVANQANHVISVFDRTGDLADPRLDFQIPSPSPACIVLTAVAGSDQAAAR</sequence>
<dbReference type="InterPro" id="IPR050282">
    <property type="entry name" value="Cycloisomerase_2"/>
</dbReference>
<evidence type="ECO:0000313" key="3">
    <source>
        <dbReference type="Proteomes" id="UP000704762"/>
    </source>
</evidence>
<dbReference type="InterPro" id="IPR019405">
    <property type="entry name" value="Lactonase_7-beta_prop"/>
</dbReference>